<dbReference type="RefSeq" id="WP_007956480.1">
    <property type="nucleotide sequence ID" value="NZ_CP010978.1"/>
</dbReference>
<dbReference type="InterPro" id="IPR018392">
    <property type="entry name" value="LysM"/>
</dbReference>
<dbReference type="KEGG" id="pft:JBW_02299"/>
<dbReference type="InterPro" id="IPR036779">
    <property type="entry name" value="LysM_dom_sf"/>
</dbReference>
<keyword evidence="1" id="KW-0472">Membrane</keyword>
<organism evidence="3 4">
    <name type="scientific">Pelosinus fermentans JBW45</name>
    <dbReference type="NCBI Taxonomy" id="1192197"/>
    <lineage>
        <taxon>Bacteria</taxon>
        <taxon>Bacillati</taxon>
        <taxon>Bacillota</taxon>
        <taxon>Negativicutes</taxon>
        <taxon>Selenomonadales</taxon>
        <taxon>Sporomusaceae</taxon>
        <taxon>Pelosinus</taxon>
    </lineage>
</organism>
<protein>
    <submittedName>
        <fullName evidence="3">Peptidoglycan-binding lysin domain-containing protein</fullName>
    </submittedName>
</protein>
<dbReference type="STRING" id="1192197.JBW_02299"/>
<dbReference type="CDD" id="cd00118">
    <property type="entry name" value="LysM"/>
    <property type="match status" value="1"/>
</dbReference>
<dbReference type="PROSITE" id="PS51782">
    <property type="entry name" value="LYSM"/>
    <property type="match status" value="1"/>
</dbReference>
<gene>
    <name evidence="3" type="ORF">JBW_02299</name>
</gene>
<feature type="transmembrane region" description="Helical" evidence="1">
    <location>
        <begin position="6"/>
        <end position="22"/>
    </location>
</feature>
<dbReference type="Pfam" id="PF01476">
    <property type="entry name" value="LysM"/>
    <property type="match status" value="1"/>
</dbReference>
<dbReference type="EMBL" id="CP010978">
    <property type="protein sequence ID" value="AJQ27645.1"/>
    <property type="molecule type" value="Genomic_DNA"/>
</dbReference>
<proteinExistence type="predicted"/>
<dbReference type="OrthoDB" id="2679564at2"/>
<dbReference type="Gene3D" id="3.10.350.10">
    <property type="entry name" value="LysM domain"/>
    <property type="match status" value="1"/>
</dbReference>
<dbReference type="AlphaFoldDB" id="I8TVN8"/>
<dbReference type="SMART" id="SM00257">
    <property type="entry name" value="LysM"/>
    <property type="match status" value="1"/>
</dbReference>
<sequence>MHKLDTVWIMILVITSIFLYDTNFEFSNKYLACATYQIVDVNKGDSLWTISARYVTDKDDIRHLIAAIKQLNRLDNNTQIYPGQLLKIPVVASDNIRLARETN</sequence>
<feature type="domain" description="LysM" evidence="2">
    <location>
        <begin position="37"/>
        <end position="88"/>
    </location>
</feature>
<keyword evidence="1" id="KW-0812">Transmembrane</keyword>
<name>I8TVN8_9FIRM</name>
<evidence type="ECO:0000313" key="3">
    <source>
        <dbReference type="EMBL" id="AJQ27645.1"/>
    </source>
</evidence>
<evidence type="ECO:0000313" key="4">
    <source>
        <dbReference type="Proteomes" id="UP000005361"/>
    </source>
</evidence>
<reference evidence="4" key="2">
    <citation type="submission" date="2015-02" db="EMBL/GenBank/DDBJ databases">
        <title>Complete Genome Sequence of Pelosinus fermentans JBW45.</title>
        <authorList>
            <person name="De Leon K.B."/>
            <person name="Utturkar S.M."/>
            <person name="Camilleri L.B."/>
            <person name="Arkin A.P."/>
            <person name="Fields M.W."/>
            <person name="Brown S.D."/>
            <person name="Wall J.D."/>
        </authorList>
    </citation>
    <scope>NUCLEOTIDE SEQUENCE [LARGE SCALE GENOMIC DNA]</scope>
    <source>
        <strain evidence="4">JBW45</strain>
    </source>
</reference>
<dbReference type="Proteomes" id="UP000005361">
    <property type="component" value="Chromosome"/>
</dbReference>
<evidence type="ECO:0000256" key="1">
    <source>
        <dbReference type="SAM" id="Phobius"/>
    </source>
</evidence>
<keyword evidence="1" id="KW-1133">Transmembrane helix</keyword>
<accession>I8TVN8</accession>
<evidence type="ECO:0000259" key="2">
    <source>
        <dbReference type="PROSITE" id="PS51782"/>
    </source>
</evidence>
<dbReference type="HOGENOM" id="CLU_136034_3_0_9"/>
<dbReference type="SUPFAM" id="SSF54106">
    <property type="entry name" value="LysM domain"/>
    <property type="match status" value="1"/>
</dbReference>
<reference evidence="3 4" key="1">
    <citation type="journal article" date="2015" name="Genome Announc.">
        <title>Complete Genome Sequence of Pelosinus fermentans JBW45, a Member of a Remarkably Competitive Group of Negativicutes in the Firmicutes Phylum.</title>
        <authorList>
            <person name="De Leon K.B."/>
            <person name="Utturkar S.M."/>
            <person name="Camilleri L.B."/>
            <person name="Elias D.A."/>
            <person name="Arkin A.P."/>
            <person name="Fields M.W."/>
            <person name="Brown S.D."/>
            <person name="Wall J.D."/>
        </authorList>
    </citation>
    <scope>NUCLEOTIDE SEQUENCE [LARGE SCALE GENOMIC DNA]</scope>
    <source>
        <strain evidence="3 4">JBW45</strain>
    </source>
</reference>